<dbReference type="InterPro" id="IPR029069">
    <property type="entry name" value="HotDog_dom_sf"/>
</dbReference>
<organism evidence="2 3">
    <name type="scientific">Sneathiella sedimenti</name>
    <dbReference type="NCBI Taxonomy" id="2816034"/>
    <lineage>
        <taxon>Bacteria</taxon>
        <taxon>Pseudomonadati</taxon>
        <taxon>Pseudomonadota</taxon>
        <taxon>Alphaproteobacteria</taxon>
        <taxon>Sneathiellales</taxon>
        <taxon>Sneathiellaceae</taxon>
        <taxon>Sneathiella</taxon>
    </lineage>
</organism>
<evidence type="ECO:0000259" key="1">
    <source>
        <dbReference type="Pfam" id="PF22818"/>
    </source>
</evidence>
<accession>A0ABS3F4R8</accession>
<dbReference type="EMBL" id="JAFLNC010000002">
    <property type="protein sequence ID" value="MBO0333347.1"/>
    <property type="molecule type" value="Genomic_DNA"/>
</dbReference>
<sequence length="126" mass="14437">MTVHSETKWSDGRNFPEIRAERRDGNIIEFDLFVGANLFQFQGHFPNEPVLPGVAQIDWAARLGQQHFGINGPIARLGQLKFSRLVGADSLLHLRLEWNNEKQRLLFSYREGDETCSSGYFELSTQ</sequence>
<gene>
    <name evidence="2" type="ORF">J0X12_06970</name>
</gene>
<reference evidence="2 3" key="1">
    <citation type="submission" date="2021-03" db="EMBL/GenBank/DDBJ databases">
        <title>Sneathiella sp. CAU 1612 isolated from Kang Won-do.</title>
        <authorList>
            <person name="Kim W."/>
        </authorList>
    </citation>
    <scope>NUCLEOTIDE SEQUENCE [LARGE SCALE GENOMIC DNA]</scope>
    <source>
        <strain evidence="2 3">CAU 1612</strain>
    </source>
</reference>
<feature type="domain" description="ApeI dehydratase-like" evidence="1">
    <location>
        <begin position="22"/>
        <end position="119"/>
    </location>
</feature>
<protein>
    <recommendedName>
        <fullName evidence="1">ApeI dehydratase-like domain-containing protein</fullName>
    </recommendedName>
</protein>
<dbReference type="Proteomes" id="UP000664761">
    <property type="component" value="Unassembled WGS sequence"/>
</dbReference>
<evidence type="ECO:0000313" key="3">
    <source>
        <dbReference type="Proteomes" id="UP000664761"/>
    </source>
</evidence>
<dbReference type="InterPro" id="IPR054545">
    <property type="entry name" value="ApeI-like"/>
</dbReference>
<dbReference type="PIRSF" id="PIRSF030962">
    <property type="entry name" value="Dehydrase_ECs4332_prd"/>
    <property type="match status" value="1"/>
</dbReference>
<keyword evidence="3" id="KW-1185">Reference proteome</keyword>
<proteinExistence type="predicted"/>
<name>A0ABS3F4R8_9PROT</name>
<dbReference type="InterPro" id="IPR016962">
    <property type="entry name" value="Dehydrase_ECs4332_prd"/>
</dbReference>
<dbReference type="SUPFAM" id="SSF54637">
    <property type="entry name" value="Thioesterase/thiol ester dehydrase-isomerase"/>
    <property type="match status" value="1"/>
</dbReference>
<evidence type="ECO:0000313" key="2">
    <source>
        <dbReference type="EMBL" id="MBO0333347.1"/>
    </source>
</evidence>
<dbReference type="Pfam" id="PF22818">
    <property type="entry name" value="ApeI-like"/>
    <property type="match status" value="1"/>
</dbReference>
<dbReference type="RefSeq" id="WP_207043585.1">
    <property type="nucleotide sequence ID" value="NZ_JAFLNC010000002.1"/>
</dbReference>
<dbReference type="Gene3D" id="3.10.129.10">
    <property type="entry name" value="Hotdog Thioesterase"/>
    <property type="match status" value="1"/>
</dbReference>
<comment type="caution">
    <text evidence="2">The sequence shown here is derived from an EMBL/GenBank/DDBJ whole genome shotgun (WGS) entry which is preliminary data.</text>
</comment>